<evidence type="ECO:0000259" key="10">
    <source>
        <dbReference type="PROSITE" id="PS50893"/>
    </source>
</evidence>
<evidence type="ECO:0000256" key="3">
    <source>
        <dbReference type="ARBA" id="ARBA00022475"/>
    </source>
</evidence>
<dbReference type="Gene3D" id="3.40.50.300">
    <property type="entry name" value="P-loop containing nucleotide triphosphate hydrolases"/>
    <property type="match status" value="2"/>
</dbReference>
<keyword evidence="5" id="KW-0677">Repeat</keyword>
<evidence type="ECO:0000313" key="12">
    <source>
        <dbReference type="Proteomes" id="UP001241603"/>
    </source>
</evidence>
<keyword evidence="6" id="KW-0547">Nucleotide-binding</keyword>
<dbReference type="InterPro" id="IPR050107">
    <property type="entry name" value="ABC_carbohydrate_import_ATPase"/>
</dbReference>
<dbReference type="PROSITE" id="PS00211">
    <property type="entry name" value="ABC_TRANSPORTER_1"/>
    <property type="match status" value="1"/>
</dbReference>
<dbReference type="PROSITE" id="PS50893">
    <property type="entry name" value="ABC_TRANSPORTER_2"/>
    <property type="match status" value="2"/>
</dbReference>
<dbReference type="RefSeq" id="WP_266348550.1">
    <property type="nucleotide sequence ID" value="NZ_JAPKNG010000002.1"/>
</dbReference>
<sequence length="528" mass="55766">MTEASGTGPFLALSGLIRHFGATKALDGADLVIEAGSVHALVGENGAGKSTLIKTLSGLYQPGGGSIRLDGADIAIDGPKAAEALGFRFIHQELNLVPHFDAVGNAWIGRRHPRRGPFLDHRAMRRRVAEIAARIAPDLPLDRPAIRLTPGQRQMAEIVRALIEPARLVVMDEPTSSLSEGEAERLHKVVRRLAEEGTAVLFISHRLDEVLELCGSYTVLRNGRTVGAGPIAGIDRAGLVALMSGGASDHAAVDPMRDRSAPPAGRSERPGALFSADLAFGPANARFTLEARPGEIIGLYGLVGSGRSSLLKILWGASVARGTITIAGRKLVGGPADRIRKGIAYVPEDRRREGFAATLSIEDNLALAHLADFRAVAAVPISSRGKIRQFAAGVGARLRLVAARLDRSPMTLSGGNQQKLVFGRWLGRTIRVLLVDEPTRGVDVGAKAEIHAEMRRIAAESASVIMATSDIEELLALSDRVLVLQTGRLIAELGGTTLTRSAVVAAAFGHAPSPSGPAVPRPSEEFIA</sequence>
<dbReference type="CDD" id="cd03216">
    <property type="entry name" value="ABC_Carb_Monos_I"/>
    <property type="match status" value="1"/>
</dbReference>
<keyword evidence="7" id="KW-0067">ATP-binding</keyword>
<feature type="domain" description="ABC transporter" evidence="10">
    <location>
        <begin position="11"/>
        <end position="247"/>
    </location>
</feature>
<dbReference type="CDD" id="cd03215">
    <property type="entry name" value="ABC_Carb_Monos_II"/>
    <property type="match status" value="1"/>
</dbReference>
<dbReference type="Pfam" id="PF00005">
    <property type="entry name" value="ABC_tran"/>
    <property type="match status" value="2"/>
</dbReference>
<dbReference type="PANTHER" id="PTHR43790:SF3">
    <property type="entry name" value="D-ALLOSE IMPORT ATP-BINDING PROTEIN ALSA-RELATED"/>
    <property type="match status" value="1"/>
</dbReference>
<dbReference type="InterPro" id="IPR003439">
    <property type="entry name" value="ABC_transporter-like_ATP-bd"/>
</dbReference>
<accession>A0ABU0H5Q8</accession>
<keyword evidence="3" id="KW-1003">Cell membrane</keyword>
<keyword evidence="9" id="KW-0472">Membrane</keyword>
<dbReference type="SUPFAM" id="SSF52540">
    <property type="entry name" value="P-loop containing nucleoside triphosphate hydrolases"/>
    <property type="match status" value="2"/>
</dbReference>
<proteinExistence type="inferred from homology"/>
<evidence type="ECO:0000256" key="4">
    <source>
        <dbReference type="ARBA" id="ARBA00022597"/>
    </source>
</evidence>
<dbReference type="Proteomes" id="UP001241603">
    <property type="component" value="Unassembled WGS sequence"/>
</dbReference>
<dbReference type="InterPro" id="IPR003593">
    <property type="entry name" value="AAA+_ATPase"/>
</dbReference>
<name>A0ABU0H5Q8_9HYPH</name>
<keyword evidence="4 11" id="KW-0762">Sugar transport</keyword>
<protein>
    <submittedName>
        <fullName evidence="11">ABC-type sugar transport system ATPase subunit</fullName>
    </submittedName>
</protein>
<evidence type="ECO:0000256" key="7">
    <source>
        <dbReference type="ARBA" id="ARBA00022840"/>
    </source>
</evidence>
<evidence type="ECO:0000313" key="11">
    <source>
        <dbReference type="EMBL" id="MDQ0437645.1"/>
    </source>
</evidence>
<keyword evidence="2" id="KW-0813">Transport</keyword>
<evidence type="ECO:0000256" key="1">
    <source>
        <dbReference type="ARBA" id="ARBA00005417"/>
    </source>
</evidence>
<dbReference type="PANTHER" id="PTHR43790">
    <property type="entry name" value="CARBOHYDRATE TRANSPORT ATP-BINDING PROTEIN MG119-RELATED"/>
    <property type="match status" value="1"/>
</dbReference>
<keyword evidence="12" id="KW-1185">Reference proteome</keyword>
<comment type="caution">
    <text evidence="11">The sequence shown here is derived from an EMBL/GenBank/DDBJ whole genome shotgun (WGS) entry which is preliminary data.</text>
</comment>
<evidence type="ECO:0000256" key="2">
    <source>
        <dbReference type="ARBA" id="ARBA00022448"/>
    </source>
</evidence>
<dbReference type="SMART" id="SM00382">
    <property type="entry name" value="AAA"/>
    <property type="match status" value="2"/>
</dbReference>
<gene>
    <name evidence="11" type="ORF">QO014_002030</name>
</gene>
<evidence type="ECO:0000256" key="5">
    <source>
        <dbReference type="ARBA" id="ARBA00022737"/>
    </source>
</evidence>
<comment type="similarity">
    <text evidence="1">Belongs to the ABC transporter superfamily.</text>
</comment>
<reference evidence="11 12" key="1">
    <citation type="submission" date="2023-07" db="EMBL/GenBank/DDBJ databases">
        <title>Genomic Encyclopedia of Type Strains, Phase IV (KMG-IV): sequencing the most valuable type-strain genomes for metagenomic binning, comparative biology and taxonomic classification.</title>
        <authorList>
            <person name="Goeker M."/>
        </authorList>
    </citation>
    <scope>NUCLEOTIDE SEQUENCE [LARGE SCALE GENOMIC DNA]</scope>
    <source>
        <strain evidence="11 12">B6-8</strain>
    </source>
</reference>
<organism evidence="11 12">
    <name type="scientific">Kaistia dalseonensis</name>
    <dbReference type="NCBI Taxonomy" id="410840"/>
    <lineage>
        <taxon>Bacteria</taxon>
        <taxon>Pseudomonadati</taxon>
        <taxon>Pseudomonadota</taxon>
        <taxon>Alphaproteobacteria</taxon>
        <taxon>Hyphomicrobiales</taxon>
        <taxon>Kaistiaceae</taxon>
        <taxon>Kaistia</taxon>
    </lineage>
</organism>
<keyword evidence="8" id="KW-1278">Translocase</keyword>
<dbReference type="InterPro" id="IPR017871">
    <property type="entry name" value="ABC_transporter-like_CS"/>
</dbReference>
<dbReference type="InterPro" id="IPR027417">
    <property type="entry name" value="P-loop_NTPase"/>
</dbReference>
<evidence type="ECO:0000256" key="6">
    <source>
        <dbReference type="ARBA" id="ARBA00022741"/>
    </source>
</evidence>
<dbReference type="EMBL" id="JAUSVO010000002">
    <property type="protein sequence ID" value="MDQ0437645.1"/>
    <property type="molecule type" value="Genomic_DNA"/>
</dbReference>
<evidence type="ECO:0000256" key="9">
    <source>
        <dbReference type="ARBA" id="ARBA00023136"/>
    </source>
</evidence>
<evidence type="ECO:0000256" key="8">
    <source>
        <dbReference type="ARBA" id="ARBA00022967"/>
    </source>
</evidence>
<feature type="domain" description="ABC transporter" evidence="10">
    <location>
        <begin position="268"/>
        <end position="511"/>
    </location>
</feature>